<protein>
    <recommendedName>
        <fullName evidence="2">MerR family transcriptional regulator</fullName>
    </recommendedName>
</protein>
<proteinExistence type="predicted"/>
<dbReference type="AlphaFoldDB" id="A0A7V3J9U8"/>
<evidence type="ECO:0008006" key="2">
    <source>
        <dbReference type="Google" id="ProtNLM"/>
    </source>
</evidence>
<organism evidence="1">
    <name type="scientific">candidate division CPR3 bacterium</name>
    <dbReference type="NCBI Taxonomy" id="2268181"/>
    <lineage>
        <taxon>Bacteria</taxon>
        <taxon>Bacteria division CPR3</taxon>
    </lineage>
</organism>
<gene>
    <name evidence="1" type="ORF">ENV41_02655</name>
</gene>
<comment type="caution">
    <text evidence="1">The sequence shown here is derived from an EMBL/GenBank/DDBJ whole genome shotgun (WGS) entry which is preliminary data.</text>
</comment>
<dbReference type="EMBL" id="DTGG01000084">
    <property type="protein sequence ID" value="HFZ09017.1"/>
    <property type="molecule type" value="Genomic_DNA"/>
</dbReference>
<reference evidence="1" key="1">
    <citation type="journal article" date="2020" name="mSystems">
        <title>Genome- and Community-Level Interaction Insights into Carbon Utilization and Element Cycling Functions of Hydrothermarchaeota in Hydrothermal Sediment.</title>
        <authorList>
            <person name="Zhou Z."/>
            <person name="Liu Y."/>
            <person name="Xu W."/>
            <person name="Pan J."/>
            <person name="Luo Z.H."/>
            <person name="Li M."/>
        </authorList>
    </citation>
    <scope>NUCLEOTIDE SEQUENCE [LARGE SCALE GENOMIC DNA]</scope>
    <source>
        <strain evidence="1">SpSt-757</strain>
    </source>
</reference>
<dbReference type="Gene3D" id="1.10.1660.10">
    <property type="match status" value="1"/>
</dbReference>
<name>A0A7V3J9U8_UNCC3</name>
<evidence type="ECO:0000313" key="1">
    <source>
        <dbReference type="EMBL" id="HFZ09017.1"/>
    </source>
</evidence>
<accession>A0A7V3J9U8</accession>
<sequence>MIELFNMTEVIEAVNEGITRNHIYYMERLKLVKPKKKRCGHSIQRVHRFFTQEDVELIKLLWKYRKAGYEWSKAEELAKKDFEQRTLF</sequence>